<evidence type="ECO:0000259" key="12">
    <source>
        <dbReference type="PROSITE" id="PS50893"/>
    </source>
</evidence>
<feature type="transmembrane region" description="Helical" evidence="11">
    <location>
        <begin position="47"/>
        <end position="68"/>
    </location>
</feature>
<feature type="compositionally biased region" description="Basic and acidic residues" evidence="10">
    <location>
        <begin position="11"/>
        <end position="22"/>
    </location>
</feature>
<dbReference type="OrthoDB" id="9806127at2"/>
<keyword evidence="3" id="KW-1003">Cell membrane</keyword>
<dbReference type="Proteomes" id="UP000308760">
    <property type="component" value="Unassembled WGS sequence"/>
</dbReference>
<feature type="transmembrane region" description="Helical" evidence="11">
    <location>
        <begin position="166"/>
        <end position="183"/>
    </location>
</feature>
<proteinExistence type="predicted"/>
<dbReference type="InterPro" id="IPR003439">
    <property type="entry name" value="ABC_transporter-like_ATP-bd"/>
</dbReference>
<organism evidence="14 15">
    <name type="scientific">Glycomyces buryatensis</name>
    <dbReference type="NCBI Taxonomy" id="2570927"/>
    <lineage>
        <taxon>Bacteria</taxon>
        <taxon>Bacillati</taxon>
        <taxon>Actinomycetota</taxon>
        <taxon>Actinomycetes</taxon>
        <taxon>Glycomycetales</taxon>
        <taxon>Glycomycetaceae</taxon>
        <taxon>Glycomyces</taxon>
    </lineage>
</organism>
<keyword evidence="15" id="KW-1185">Reference proteome</keyword>
<dbReference type="Gene3D" id="3.40.50.300">
    <property type="entry name" value="P-loop containing nucleotide triphosphate hydrolases"/>
    <property type="match status" value="1"/>
</dbReference>
<keyword evidence="2" id="KW-0813">Transport</keyword>
<dbReference type="RefSeq" id="WP_136537642.1">
    <property type="nucleotide sequence ID" value="NZ_STGY01000086.1"/>
</dbReference>
<evidence type="ECO:0000256" key="6">
    <source>
        <dbReference type="ARBA" id="ARBA00022741"/>
    </source>
</evidence>
<dbReference type="InterPro" id="IPR011527">
    <property type="entry name" value="ABC1_TM_dom"/>
</dbReference>
<feature type="transmembrane region" description="Helical" evidence="11">
    <location>
        <begin position="80"/>
        <end position="101"/>
    </location>
</feature>
<accession>A0A4S8PXE6</accession>
<dbReference type="InterPro" id="IPR003593">
    <property type="entry name" value="AAA+_ATPase"/>
</dbReference>
<dbReference type="PANTHER" id="PTHR43394:SF1">
    <property type="entry name" value="ATP-BINDING CASSETTE SUB-FAMILY B MEMBER 10, MITOCHONDRIAL"/>
    <property type="match status" value="1"/>
</dbReference>
<dbReference type="PANTHER" id="PTHR43394">
    <property type="entry name" value="ATP-DEPENDENT PERMEASE MDL1, MITOCHONDRIAL"/>
    <property type="match status" value="1"/>
</dbReference>
<keyword evidence="4" id="KW-0997">Cell inner membrane</keyword>
<dbReference type="GO" id="GO:0015421">
    <property type="term" value="F:ABC-type oligopeptide transporter activity"/>
    <property type="evidence" value="ECO:0007669"/>
    <property type="project" value="TreeGrafter"/>
</dbReference>
<evidence type="ECO:0000256" key="3">
    <source>
        <dbReference type="ARBA" id="ARBA00022475"/>
    </source>
</evidence>
<keyword evidence="7 14" id="KW-0067">ATP-binding</keyword>
<reference evidence="15" key="1">
    <citation type="submission" date="2019-04" db="EMBL/GenBank/DDBJ databases">
        <title>Nocardioides xinjiangensis sp. nov.</title>
        <authorList>
            <person name="Liu S."/>
        </authorList>
    </citation>
    <scope>NUCLEOTIDE SEQUENCE [LARGE SCALE GENOMIC DNA]</scope>
    <source>
        <strain evidence="15">18</strain>
    </source>
</reference>
<evidence type="ECO:0000256" key="7">
    <source>
        <dbReference type="ARBA" id="ARBA00022840"/>
    </source>
</evidence>
<evidence type="ECO:0000313" key="15">
    <source>
        <dbReference type="Proteomes" id="UP000308760"/>
    </source>
</evidence>
<evidence type="ECO:0000256" key="11">
    <source>
        <dbReference type="SAM" id="Phobius"/>
    </source>
</evidence>
<dbReference type="SUPFAM" id="SSF90123">
    <property type="entry name" value="ABC transporter transmembrane region"/>
    <property type="match status" value="1"/>
</dbReference>
<dbReference type="CDD" id="cd07346">
    <property type="entry name" value="ABC_6TM_exporters"/>
    <property type="match status" value="1"/>
</dbReference>
<feature type="transmembrane region" description="Helical" evidence="11">
    <location>
        <begin position="271"/>
        <end position="295"/>
    </location>
</feature>
<comment type="caution">
    <text evidence="14">The sequence shown here is derived from an EMBL/GenBank/DDBJ whole genome shotgun (WGS) entry which is preliminary data.</text>
</comment>
<evidence type="ECO:0000256" key="10">
    <source>
        <dbReference type="SAM" id="MobiDB-lite"/>
    </source>
</evidence>
<dbReference type="GO" id="GO:0005524">
    <property type="term" value="F:ATP binding"/>
    <property type="evidence" value="ECO:0007669"/>
    <property type="project" value="UniProtKB-KW"/>
</dbReference>
<keyword evidence="9 11" id="KW-0472">Membrane</keyword>
<keyword evidence="5 11" id="KW-0812">Transmembrane</keyword>
<dbReference type="PROSITE" id="PS50929">
    <property type="entry name" value="ABC_TM1F"/>
    <property type="match status" value="1"/>
</dbReference>
<feature type="transmembrane region" description="Helical" evidence="11">
    <location>
        <begin position="189"/>
        <end position="206"/>
    </location>
</feature>
<sequence>MSRNESGGVKLAERDAQADTEQRLPVAGAAETRRAVARIFAADKGRATLVLSMYTLAAVFSVALPILLGEVVDGIAAGWSLAEINAVCALIVGCVAVQFVFGRLGRLGGYRFGERAAARLREGVVERVLTLPLGRVERAGKGDLGTRTATDVNAVADMLRDQGPTVATALIEVVVLYIATFVVDPVLGLWALTTIPLLAMVTRRYLRRARPAFLEQRAAMSETAETLGASNMGARTVAGFAMQDERREAGYGRADTVYTKMIRLIKLQLEFFPLLLMINRFQLMIVVLVSGLWYFDGGLTLGTAVAAITVTVRIANPTNAVMTRLTEFQQGGAALARIEGVNLVTTTERDADPDGSDIRLDAVTFGYGDGPDVLHGLSLHPRVGERLVVVGPSGAGKSTIARLLAGIDRPRTGTAHLGGVPVADIGIERLRQSIVLVTQEHYVFAATLRENLDLAAPDADDAALLAALEQVDARWAASLPDGLDTMLGDEHHALSIAEAQQLALARVVLADPDIVILDEATAGIDPASAGNVEAALAAALGGRTVIAIAHQLQAAQAADRIAVVEAGRIVETGPHDELLAAGGVYADLWHAWKGA</sequence>
<evidence type="ECO:0000256" key="2">
    <source>
        <dbReference type="ARBA" id="ARBA00022448"/>
    </source>
</evidence>
<name>A0A4S8PXE6_9ACTN</name>
<feature type="region of interest" description="Disordered" evidence="10">
    <location>
        <begin position="1"/>
        <end position="23"/>
    </location>
</feature>
<reference evidence="14 15" key="2">
    <citation type="submission" date="2019-05" db="EMBL/GenBank/DDBJ databases">
        <title>Glycomyces buryatensis sp. nov.</title>
        <authorList>
            <person name="Nikitina E."/>
        </authorList>
    </citation>
    <scope>NUCLEOTIDE SEQUENCE [LARGE SCALE GENOMIC DNA]</scope>
    <source>
        <strain evidence="14 15">18</strain>
    </source>
</reference>
<dbReference type="InterPro" id="IPR036640">
    <property type="entry name" value="ABC1_TM_sf"/>
</dbReference>
<dbReference type="InterPro" id="IPR027417">
    <property type="entry name" value="P-loop_NTPase"/>
</dbReference>
<dbReference type="PROSITE" id="PS50893">
    <property type="entry name" value="ABC_TRANSPORTER_2"/>
    <property type="match status" value="1"/>
</dbReference>
<evidence type="ECO:0000313" key="14">
    <source>
        <dbReference type="EMBL" id="THV32909.1"/>
    </source>
</evidence>
<dbReference type="Gene3D" id="1.20.1560.10">
    <property type="entry name" value="ABC transporter type 1, transmembrane domain"/>
    <property type="match status" value="1"/>
</dbReference>
<evidence type="ECO:0000256" key="8">
    <source>
        <dbReference type="ARBA" id="ARBA00022989"/>
    </source>
</evidence>
<dbReference type="SMART" id="SM00382">
    <property type="entry name" value="AAA"/>
    <property type="match status" value="1"/>
</dbReference>
<keyword evidence="6" id="KW-0547">Nucleotide-binding</keyword>
<dbReference type="InterPro" id="IPR039421">
    <property type="entry name" value="Type_1_exporter"/>
</dbReference>
<dbReference type="FunFam" id="3.40.50.300:FF:001001">
    <property type="entry name" value="Multidrug ABC transporter ATP-binding protein"/>
    <property type="match status" value="1"/>
</dbReference>
<evidence type="ECO:0000256" key="5">
    <source>
        <dbReference type="ARBA" id="ARBA00022692"/>
    </source>
</evidence>
<comment type="subcellular location">
    <subcellularLocation>
        <location evidence="1">Cell membrane</location>
        <topology evidence="1">Multi-pass membrane protein</topology>
    </subcellularLocation>
</comment>
<feature type="domain" description="ABC transporter" evidence="12">
    <location>
        <begin position="358"/>
        <end position="591"/>
    </location>
</feature>
<dbReference type="GO" id="GO:0005886">
    <property type="term" value="C:plasma membrane"/>
    <property type="evidence" value="ECO:0007669"/>
    <property type="project" value="UniProtKB-SubCell"/>
</dbReference>
<dbReference type="AlphaFoldDB" id="A0A4S8PXE6"/>
<dbReference type="GO" id="GO:0016887">
    <property type="term" value="F:ATP hydrolysis activity"/>
    <property type="evidence" value="ECO:0007669"/>
    <property type="project" value="InterPro"/>
</dbReference>
<evidence type="ECO:0000256" key="4">
    <source>
        <dbReference type="ARBA" id="ARBA00022519"/>
    </source>
</evidence>
<protein>
    <submittedName>
        <fullName evidence="14">ABC transporter ATP-binding protein</fullName>
    </submittedName>
</protein>
<evidence type="ECO:0000256" key="1">
    <source>
        <dbReference type="ARBA" id="ARBA00004651"/>
    </source>
</evidence>
<dbReference type="SUPFAM" id="SSF52540">
    <property type="entry name" value="P-loop containing nucleoside triphosphate hydrolases"/>
    <property type="match status" value="1"/>
</dbReference>
<keyword evidence="8 11" id="KW-1133">Transmembrane helix</keyword>
<dbReference type="Pfam" id="PF00664">
    <property type="entry name" value="ABC_membrane"/>
    <property type="match status" value="1"/>
</dbReference>
<evidence type="ECO:0000259" key="13">
    <source>
        <dbReference type="PROSITE" id="PS50929"/>
    </source>
</evidence>
<dbReference type="EMBL" id="STGY01000086">
    <property type="protein sequence ID" value="THV32909.1"/>
    <property type="molecule type" value="Genomic_DNA"/>
</dbReference>
<evidence type="ECO:0000256" key="9">
    <source>
        <dbReference type="ARBA" id="ARBA00023136"/>
    </source>
</evidence>
<gene>
    <name evidence="14" type="ORF">FAB82_26775</name>
</gene>
<dbReference type="Pfam" id="PF00005">
    <property type="entry name" value="ABC_tran"/>
    <property type="match status" value="1"/>
</dbReference>
<feature type="domain" description="ABC transmembrane type-1" evidence="13">
    <location>
        <begin position="49"/>
        <end position="330"/>
    </location>
</feature>